<dbReference type="OrthoDB" id="705523at2"/>
<accession>A0A1I1J5R3</accession>
<organism evidence="1 2">
    <name type="scientific">Parapedobacter composti</name>
    <dbReference type="NCBI Taxonomy" id="623281"/>
    <lineage>
        <taxon>Bacteria</taxon>
        <taxon>Pseudomonadati</taxon>
        <taxon>Bacteroidota</taxon>
        <taxon>Sphingobacteriia</taxon>
        <taxon>Sphingobacteriales</taxon>
        <taxon>Sphingobacteriaceae</taxon>
        <taxon>Parapedobacter</taxon>
    </lineage>
</organism>
<dbReference type="STRING" id="623281.SAMN05421747_1118"/>
<evidence type="ECO:0000313" key="2">
    <source>
        <dbReference type="Proteomes" id="UP000199577"/>
    </source>
</evidence>
<dbReference type="Proteomes" id="UP000199577">
    <property type="component" value="Unassembled WGS sequence"/>
</dbReference>
<sequence length="252" mass="28038">MKKIYILLSTLLAGFFAGCEKNDPITELGISNGEYTAELRVTYDNTRPAIGDTVIVTASTWQRDDRYDNITFYETIYETFGLDITLEHGSNFRTVAETYTTLSVTDTILAKRAWQTISHDELMQYWVTNTNNYVIPGEYVITMQEGKYPSNGSLIEALPDNEWQVLKSIVAYNINGTDFEAIFPDAPDETVSGATVTAEGRAYVRNNLSRQELAGSVTQISKLGTYNVVIEVEATTPTGAITATTRTFTNNL</sequence>
<gene>
    <name evidence="1" type="ORF">SAMN05421747_1118</name>
</gene>
<dbReference type="RefSeq" id="WP_090973852.1">
    <property type="nucleotide sequence ID" value="NZ_FOLL01000011.1"/>
</dbReference>
<dbReference type="EMBL" id="FOLL01000011">
    <property type="protein sequence ID" value="SFC43332.1"/>
    <property type="molecule type" value="Genomic_DNA"/>
</dbReference>
<dbReference type="InterPro" id="IPR010916">
    <property type="entry name" value="TonB_box_CS"/>
</dbReference>
<dbReference type="PROSITE" id="PS00430">
    <property type="entry name" value="TONB_DEPENDENT_REC_1"/>
    <property type="match status" value="1"/>
</dbReference>
<keyword evidence="2" id="KW-1185">Reference proteome</keyword>
<name>A0A1I1J5R3_9SPHI</name>
<proteinExistence type="predicted"/>
<evidence type="ECO:0000313" key="1">
    <source>
        <dbReference type="EMBL" id="SFC43332.1"/>
    </source>
</evidence>
<reference evidence="1 2" key="1">
    <citation type="submission" date="2016-10" db="EMBL/GenBank/DDBJ databases">
        <authorList>
            <person name="de Groot N.N."/>
        </authorList>
    </citation>
    <scope>NUCLEOTIDE SEQUENCE [LARGE SCALE GENOMIC DNA]</scope>
    <source>
        <strain evidence="1 2">DSM 22900</strain>
    </source>
</reference>
<dbReference type="PROSITE" id="PS51257">
    <property type="entry name" value="PROKAR_LIPOPROTEIN"/>
    <property type="match status" value="1"/>
</dbReference>
<protein>
    <submittedName>
        <fullName evidence="1">Uncharacterized protein</fullName>
    </submittedName>
</protein>
<dbReference type="AlphaFoldDB" id="A0A1I1J5R3"/>